<dbReference type="InterPro" id="IPR000056">
    <property type="entry name" value="Ribul_P_3_epim-like"/>
</dbReference>
<protein>
    <recommendedName>
        <fullName evidence="7">ribulose-phosphate 3-epimerase</fullName>
        <ecNumber evidence="7">5.1.3.1</ecNumber>
    </recommendedName>
</protein>
<reference evidence="15" key="1">
    <citation type="submission" date="2021-02" db="EMBL/GenBank/DDBJ databases">
        <authorList>
            <person name="Dougan E. K."/>
            <person name="Rhodes N."/>
            <person name="Thang M."/>
            <person name="Chan C."/>
        </authorList>
    </citation>
    <scope>NUCLEOTIDE SEQUENCE</scope>
</reference>
<comment type="similarity">
    <text evidence="5">Belongs to the ribulose-phosphate 3-epimerase family.</text>
</comment>
<dbReference type="EMBL" id="CAJNNW010029726">
    <property type="protein sequence ID" value="CAE8701293.1"/>
    <property type="molecule type" value="Genomic_DNA"/>
</dbReference>
<evidence type="ECO:0000256" key="8">
    <source>
        <dbReference type="ARBA" id="ARBA00022723"/>
    </source>
</evidence>
<dbReference type="GO" id="GO:0006163">
    <property type="term" value="P:purine nucleotide metabolic process"/>
    <property type="evidence" value="ECO:0007669"/>
    <property type="project" value="UniProtKB-ARBA"/>
</dbReference>
<evidence type="ECO:0000256" key="14">
    <source>
        <dbReference type="ARBA" id="ARBA00057323"/>
    </source>
</evidence>
<dbReference type="GO" id="GO:0046496">
    <property type="term" value="P:nicotinamide nucleotide metabolic process"/>
    <property type="evidence" value="ECO:0007669"/>
    <property type="project" value="UniProtKB-ARBA"/>
</dbReference>
<comment type="subunit">
    <text evidence="6">Homodimer.</text>
</comment>
<keyword evidence="9" id="KW-0862">Zinc</keyword>
<dbReference type="InterPro" id="IPR013785">
    <property type="entry name" value="Aldolase_TIM"/>
</dbReference>
<evidence type="ECO:0000313" key="16">
    <source>
        <dbReference type="Proteomes" id="UP000626109"/>
    </source>
</evidence>
<dbReference type="InterPro" id="IPR011060">
    <property type="entry name" value="RibuloseP-bd_barrel"/>
</dbReference>
<comment type="cofactor">
    <cofactor evidence="3">
        <name>Zn(2+)</name>
        <dbReference type="ChEBI" id="CHEBI:29105"/>
    </cofactor>
</comment>
<dbReference type="GO" id="GO:0004750">
    <property type="term" value="F:D-ribulose-phosphate 3-epimerase activity"/>
    <property type="evidence" value="ECO:0007669"/>
    <property type="project" value="UniProtKB-EC"/>
</dbReference>
<evidence type="ECO:0000256" key="5">
    <source>
        <dbReference type="ARBA" id="ARBA00009541"/>
    </source>
</evidence>
<dbReference type="GO" id="GO:0046872">
    <property type="term" value="F:metal ion binding"/>
    <property type="evidence" value="ECO:0007669"/>
    <property type="project" value="UniProtKB-KW"/>
</dbReference>
<dbReference type="PANTHER" id="PTHR11749">
    <property type="entry name" value="RIBULOSE-5-PHOSPHATE-3-EPIMERASE"/>
    <property type="match status" value="1"/>
</dbReference>
<dbReference type="Proteomes" id="UP000626109">
    <property type="component" value="Unassembled WGS sequence"/>
</dbReference>
<dbReference type="EC" id="5.1.3.1" evidence="7"/>
<comment type="catalytic activity">
    <reaction evidence="1">
        <text>D-ribulose 5-phosphate = D-xylulose 5-phosphate</text>
        <dbReference type="Rhea" id="RHEA:13677"/>
        <dbReference type="ChEBI" id="CHEBI:57737"/>
        <dbReference type="ChEBI" id="CHEBI:58121"/>
        <dbReference type="EC" id="5.1.3.1"/>
    </reaction>
</comment>
<evidence type="ECO:0000256" key="10">
    <source>
        <dbReference type="ARBA" id="ARBA00023004"/>
    </source>
</evidence>
<evidence type="ECO:0000256" key="11">
    <source>
        <dbReference type="ARBA" id="ARBA00023211"/>
    </source>
</evidence>
<evidence type="ECO:0000256" key="6">
    <source>
        <dbReference type="ARBA" id="ARBA00011738"/>
    </source>
</evidence>
<comment type="cofactor">
    <cofactor evidence="2">
        <name>Mn(2+)</name>
        <dbReference type="ChEBI" id="CHEBI:29035"/>
    </cofactor>
</comment>
<organism evidence="15 16">
    <name type="scientific">Polarella glacialis</name>
    <name type="common">Dinoflagellate</name>
    <dbReference type="NCBI Taxonomy" id="89957"/>
    <lineage>
        <taxon>Eukaryota</taxon>
        <taxon>Sar</taxon>
        <taxon>Alveolata</taxon>
        <taxon>Dinophyceae</taxon>
        <taxon>Suessiales</taxon>
        <taxon>Suessiaceae</taxon>
        <taxon>Polarella</taxon>
    </lineage>
</organism>
<keyword evidence="10" id="KW-0408">Iron</keyword>
<dbReference type="Gene3D" id="3.20.20.70">
    <property type="entry name" value="Aldolase class I"/>
    <property type="match status" value="1"/>
</dbReference>
<evidence type="ECO:0000313" key="15">
    <source>
        <dbReference type="EMBL" id="CAE8701293.1"/>
    </source>
</evidence>
<keyword evidence="8" id="KW-0479">Metal-binding</keyword>
<evidence type="ECO:0000256" key="9">
    <source>
        <dbReference type="ARBA" id="ARBA00022833"/>
    </source>
</evidence>
<comment type="function">
    <text evidence="14">Catalyzes the reversible epimerization of D-ribulose 5-phosphate to D-xylulose 5-phosphate.</text>
</comment>
<comment type="caution">
    <text evidence="15">The sequence shown here is derived from an EMBL/GenBank/DDBJ whole genome shotgun (WGS) entry which is preliminary data.</text>
</comment>
<dbReference type="CDD" id="cd00429">
    <property type="entry name" value="RPE"/>
    <property type="match status" value="1"/>
</dbReference>
<accession>A0A813KGB7</accession>
<gene>
    <name evidence="15" type="ORF">PGLA2088_LOCUS31963</name>
</gene>
<keyword evidence="13" id="KW-0119">Carbohydrate metabolism</keyword>
<dbReference type="SUPFAM" id="SSF51366">
    <property type="entry name" value="Ribulose-phoshate binding barrel"/>
    <property type="match status" value="1"/>
</dbReference>
<dbReference type="GO" id="GO:0005975">
    <property type="term" value="P:carbohydrate metabolic process"/>
    <property type="evidence" value="ECO:0007669"/>
    <property type="project" value="InterPro"/>
</dbReference>
<evidence type="ECO:0000256" key="7">
    <source>
        <dbReference type="ARBA" id="ARBA00013188"/>
    </source>
</evidence>
<evidence type="ECO:0000256" key="2">
    <source>
        <dbReference type="ARBA" id="ARBA00001936"/>
    </source>
</evidence>
<keyword evidence="12" id="KW-0413">Isomerase</keyword>
<dbReference type="Pfam" id="PF00834">
    <property type="entry name" value="Ribul_P_3_epim"/>
    <property type="match status" value="1"/>
</dbReference>
<evidence type="ECO:0000256" key="1">
    <source>
        <dbReference type="ARBA" id="ARBA00001782"/>
    </source>
</evidence>
<proteinExistence type="inferred from homology"/>
<keyword evidence="11" id="KW-0464">Manganese</keyword>
<sequence length="174" mass="18788">MAASEPSPKIGPSLLACDLANMASESKRVLEGGADFLHIDMMDGHFVPNLSWGPPVIQSLRKHTNAFLDVHLMVSNPEFWVEPMAEAGADSFTFHAEATTDPEGLIAKIRAASRPMRVGVAIKPKTPIEAQTEVNSMLQSIAWDADESGKGLHSEGGNPTSLQFSNVPLRFYMG</sequence>
<dbReference type="FunFam" id="3.20.20.70:FF:000191">
    <property type="entry name" value="ribulose-phosphate 3-epimerase isoform X2"/>
    <property type="match status" value="1"/>
</dbReference>
<evidence type="ECO:0000256" key="12">
    <source>
        <dbReference type="ARBA" id="ARBA00023235"/>
    </source>
</evidence>
<evidence type="ECO:0000256" key="13">
    <source>
        <dbReference type="ARBA" id="ARBA00023277"/>
    </source>
</evidence>
<dbReference type="AlphaFoldDB" id="A0A813KGB7"/>
<comment type="cofactor">
    <cofactor evidence="4">
        <name>Fe(2+)</name>
        <dbReference type="ChEBI" id="CHEBI:29033"/>
    </cofactor>
</comment>
<dbReference type="GO" id="GO:0006091">
    <property type="term" value="P:generation of precursor metabolites and energy"/>
    <property type="evidence" value="ECO:0007669"/>
    <property type="project" value="UniProtKB-ARBA"/>
</dbReference>
<dbReference type="PROSITE" id="PS01085">
    <property type="entry name" value="RIBUL_P_3_EPIMER_1"/>
    <property type="match status" value="1"/>
</dbReference>
<evidence type="ECO:0000256" key="4">
    <source>
        <dbReference type="ARBA" id="ARBA00001954"/>
    </source>
</evidence>
<evidence type="ECO:0000256" key="3">
    <source>
        <dbReference type="ARBA" id="ARBA00001947"/>
    </source>
</evidence>
<name>A0A813KGB7_POLGL</name>
<dbReference type="GO" id="GO:1901135">
    <property type="term" value="P:carbohydrate derivative metabolic process"/>
    <property type="evidence" value="ECO:0007669"/>
    <property type="project" value="UniProtKB-ARBA"/>
</dbReference>